<dbReference type="InterPro" id="IPR036390">
    <property type="entry name" value="WH_DNA-bd_sf"/>
</dbReference>
<dbReference type="Proteomes" id="UP000295443">
    <property type="component" value="Unassembled WGS sequence"/>
</dbReference>
<dbReference type="GO" id="GO:0000976">
    <property type="term" value="F:transcription cis-regulatory region binding"/>
    <property type="evidence" value="ECO:0007669"/>
    <property type="project" value="TreeGrafter"/>
</dbReference>
<dbReference type="PROSITE" id="PS50931">
    <property type="entry name" value="HTH_LYSR"/>
    <property type="match status" value="1"/>
</dbReference>
<comment type="caution">
    <text evidence="6">The sequence shown here is derived from an EMBL/GenBank/DDBJ whole genome shotgun (WGS) entry which is preliminary data.</text>
</comment>
<organism evidence="6 7">
    <name type="scientific">Parasulfuritortus cantonensis</name>
    <dbReference type="NCBI Taxonomy" id="2528202"/>
    <lineage>
        <taxon>Bacteria</taxon>
        <taxon>Pseudomonadati</taxon>
        <taxon>Pseudomonadota</taxon>
        <taxon>Betaproteobacteria</taxon>
        <taxon>Nitrosomonadales</taxon>
        <taxon>Thiobacillaceae</taxon>
        <taxon>Parasulfuritortus</taxon>
    </lineage>
</organism>
<dbReference type="PANTHER" id="PTHR30126">
    <property type="entry name" value="HTH-TYPE TRANSCRIPTIONAL REGULATOR"/>
    <property type="match status" value="1"/>
</dbReference>
<evidence type="ECO:0000256" key="4">
    <source>
        <dbReference type="ARBA" id="ARBA00023163"/>
    </source>
</evidence>
<dbReference type="Pfam" id="PF03466">
    <property type="entry name" value="LysR_substrate"/>
    <property type="match status" value="1"/>
</dbReference>
<evidence type="ECO:0000259" key="5">
    <source>
        <dbReference type="PROSITE" id="PS50931"/>
    </source>
</evidence>
<protein>
    <submittedName>
        <fullName evidence="6">LysR family transcriptional regulator</fullName>
    </submittedName>
</protein>
<dbReference type="EMBL" id="SJZB01000045">
    <property type="protein sequence ID" value="TCJ12256.1"/>
    <property type="molecule type" value="Genomic_DNA"/>
</dbReference>
<proteinExistence type="inferred from homology"/>
<name>A0A4V2NV60_9PROT</name>
<comment type="similarity">
    <text evidence="1">Belongs to the LysR transcriptional regulatory family.</text>
</comment>
<reference evidence="6 7" key="1">
    <citation type="submission" date="2019-03" db="EMBL/GenBank/DDBJ databases">
        <title>Genome sequence of Thiobacillaceae bacterium LSR1, a sulfur-oxidizing bacterium isolated from freshwater sediment.</title>
        <authorList>
            <person name="Li S."/>
        </authorList>
    </citation>
    <scope>NUCLEOTIDE SEQUENCE [LARGE SCALE GENOMIC DNA]</scope>
    <source>
        <strain evidence="6 7">LSR1</strain>
    </source>
</reference>
<evidence type="ECO:0000256" key="2">
    <source>
        <dbReference type="ARBA" id="ARBA00023015"/>
    </source>
</evidence>
<dbReference type="AlphaFoldDB" id="A0A4V2NV60"/>
<keyword evidence="7" id="KW-1185">Reference proteome</keyword>
<evidence type="ECO:0000256" key="3">
    <source>
        <dbReference type="ARBA" id="ARBA00023125"/>
    </source>
</evidence>
<dbReference type="GO" id="GO:0003700">
    <property type="term" value="F:DNA-binding transcription factor activity"/>
    <property type="evidence" value="ECO:0007669"/>
    <property type="project" value="InterPro"/>
</dbReference>
<evidence type="ECO:0000256" key="1">
    <source>
        <dbReference type="ARBA" id="ARBA00009437"/>
    </source>
</evidence>
<keyword evidence="4" id="KW-0804">Transcription</keyword>
<dbReference type="RefSeq" id="WP_131448260.1">
    <property type="nucleotide sequence ID" value="NZ_SJZB01000045.1"/>
</dbReference>
<dbReference type="InterPro" id="IPR036388">
    <property type="entry name" value="WH-like_DNA-bd_sf"/>
</dbReference>
<dbReference type="InterPro" id="IPR000847">
    <property type="entry name" value="LysR_HTH_N"/>
</dbReference>
<feature type="domain" description="HTH lysR-type" evidence="5">
    <location>
        <begin position="5"/>
        <end position="62"/>
    </location>
</feature>
<sequence length="304" mass="33447">MRHHTTFRQLEIFEAIARLGSFTRAADELYLTQPTISMQMKKLADTVGVQLIEQVGKKIKLTDAGRELAQASREVFGIMDRFTMSMAERQGLKKGRLALMAVSTASYFAPRLLGEFSHKYPGIEVSLKVTNREQVLAGLADNLADLYILGQPPEDIEVEAKPFMCNPLVILAAPDHPLAGQVDIPLARLAKEPWLMREPGSGTRMAVERLFEDEGIEFRPRMDLGSNEAIKQAILAGLGIAVMSTHSLTLNPPGQFAVLKARGFPILRQWYAVYPAGRPLSAVAATFLDYLLAQDAAQARCAAP</sequence>
<dbReference type="PRINTS" id="PR00039">
    <property type="entry name" value="HTHLYSR"/>
</dbReference>
<dbReference type="Gene3D" id="3.40.190.290">
    <property type="match status" value="1"/>
</dbReference>
<keyword evidence="3" id="KW-0238">DNA-binding</keyword>
<dbReference type="FunFam" id="1.10.10.10:FF:000001">
    <property type="entry name" value="LysR family transcriptional regulator"/>
    <property type="match status" value="1"/>
</dbReference>
<gene>
    <name evidence="6" type="ORF">EZJ19_13025</name>
</gene>
<evidence type="ECO:0000313" key="7">
    <source>
        <dbReference type="Proteomes" id="UP000295443"/>
    </source>
</evidence>
<dbReference type="Pfam" id="PF00126">
    <property type="entry name" value="HTH_1"/>
    <property type="match status" value="1"/>
</dbReference>
<dbReference type="CDD" id="cd08419">
    <property type="entry name" value="PBP2_CbbR_RubisCO_like"/>
    <property type="match status" value="1"/>
</dbReference>
<dbReference type="SUPFAM" id="SSF53850">
    <property type="entry name" value="Periplasmic binding protein-like II"/>
    <property type="match status" value="1"/>
</dbReference>
<dbReference type="SUPFAM" id="SSF46785">
    <property type="entry name" value="Winged helix' DNA-binding domain"/>
    <property type="match status" value="1"/>
</dbReference>
<evidence type="ECO:0000313" key="6">
    <source>
        <dbReference type="EMBL" id="TCJ12256.1"/>
    </source>
</evidence>
<keyword evidence="2" id="KW-0805">Transcription regulation</keyword>
<accession>A0A4V2NV60</accession>
<dbReference type="OrthoDB" id="9785745at2"/>
<dbReference type="InterPro" id="IPR005119">
    <property type="entry name" value="LysR_subst-bd"/>
</dbReference>
<dbReference type="PANTHER" id="PTHR30126:SF5">
    <property type="entry name" value="HTH-TYPE TRANSCRIPTIONAL ACTIVATOR CMPR"/>
    <property type="match status" value="1"/>
</dbReference>
<dbReference type="Gene3D" id="1.10.10.10">
    <property type="entry name" value="Winged helix-like DNA-binding domain superfamily/Winged helix DNA-binding domain"/>
    <property type="match status" value="1"/>
</dbReference>